<accession>A0A3B4BYB4</accession>
<organism evidence="7 8">
    <name type="scientific">Pygocentrus nattereri</name>
    <name type="common">Red-bellied piranha</name>
    <dbReference type="NCBI Taxonomy" id="42514"/>
    <lineage>
        <taxon>Eukaryota</taxon>
        <taxon>Metazoa</taxon>
        <taxon>Chordata</taxon>
        <taxon>Craniata</taxon>
        <taxon>Vertebrata</taxon>
        <taxon>Euteleostomi</taxon>
        <taxon>Actinopterygii</taxon>
        <taxon>Neopterygii</taxon>
        <taxon>Teleostei</taxon>
        <taxon>Ostariophysi</taxon>
        <taxon>Characiformes</taxon>
        <taxon>Characoidei</taxon>
        <taxon>Pygocentrus</taxon>
    </lineage>
</organism>
<dbReference type="GeneTree" id="ENSGT00530000063841"/>
<dbReference type="InterPro" id="IPR039111">
    <property type="entry name" value="STAP1/STAP2"/>
</dbReference>
<dbReference type="PROSITE" id="PS50003">
    <property type="entry name" value="PH_DOMAIN"/>
    <property type="match status" value="1"/>
</dbReference>
<feature type="region of interest" description="Disordered" evidence="4">
    <location>
        <begin position="298"/>
        <end position="329"/>
    </location>
</feature>
<dbReference type="RefSeq" id="XP_017580932.2">
    <property type="nucleotide sequence ID" value="XM_017725443.2"/>
</dbReference>
<dbReference type="OMA" id="CQENASR"/>
<keyword evidence="1" id="KW-0597">Phosphoprotein</keyword>
<dbReference type="PROSITE" id="PS50001">
    <property type="entry name" value="SH2"/>
    <property type="match status" value="1"/>
</dbReference>
<evidence type="ECO:0000313" key="8">
    <source>
        <dbReference type="Proteomes" id="UP001501920"/>
    </source>
</evidence>
<dbReference type="SUPFAM" id="SSF55550">
    <property type="entry name" value="SH2 domain"/>
    <property type="match status" value="1"/>
</dbReference>
<feature type="domain" description="PH" evidence="6">
    <location>
        <begin position="16"/>
        <end position="114"/>
    </location>
</feature>
<evidence type="ECO:0000256" key="1">
    <source>
        <dbReference type="ARBA" id="ARBA00022553"/>
    </source>
</evidence>
<dbReference type="PANTHER" id="PTHR16186">
    <property type="entry name" value="SIGNAL-TRANSDUCING ADAPTOR PROTEIN-RELATED"/>
    <property type="match status" value="1"/>
</dbReference>
<evidence type="ECO:0000256" key="3">
    <source>
        <dbReference type="PROSITE-ProRule" id="PRU00191"/>
    </source>
</evidence>
<dbReference type="SMART" id="SM00233">
    <property type="entry name" value="PH"/>
    <property type="match status" value="1"/>
</dbReference>
<reference evidence="7 8" key="1">
    <citation type="submission" date="2020-10" db="EMBL/GenBank/DDBJ databases">
        <title>Pygocentrus nattereri (red-bellied piranha) genome, fPygNat1, primary haplotype.</title>
        <authorList>
            <person name="Myers G."/>
            <person name="Meyer A."/>
            <person name="Karagic N."/>
            <person name="Pippel M."/>
            <person name="Winkler S."/>
            <person name="Tracey A."/>
            <person name="Wood J."/>
            <person name="Formenti G."/>
            <person name="Howe K."/>
            <person name="Fedrigo O."/>
            <person name="Jarvis E.D."/>
        </authorList>
    </citation>
    <scope>NUCLEOTIDE SEQUENCE [LARGE SCALE GENOMIC DNA]</scope>
</reference>
<dbReference type="PANTHER" id="PTHR16186:SF11">
    <property type="entry name" value="SIGNAL-TRANSDUCING ADAPTOR PROTEIN 2"/>
    <property type="match status" value="1"/>
</dbReference>
<sequence length="430" mass="47553">MATPRRAGRPKSLLPTCYHEGFLEKRTAKDKAAQKLWTSLCGNSLFFYNNSKDNDYVEKLELSDFVSLIDDSSQDRSLEAGRLQLHLKSGDVHLTAPSLEARELWKGFIFAVVELAVPTSLNLLPGQIHMLREVVEKEKLRRKPLPSTPATAHATITVPSTSAPAGLHNVYVTTLSEMPACYQLVSRAEAELVLERYQEKGNLLLRPGRDGSSFAVSTRQDLNGPVYRHYRVTRRHKGGFDIAVENPIQCETLHDVISCLVEKTGGTLKPLILEGAYEENIIFVEKNRESGEKSVICANSCPGPSASSSPPVPETPKPEKTVSSPQPENDYISPFDVDVYKVDRGAGPPPPVQPRVPVRTLPHQTVVPEGLTMSPGGALLPPGRQILRRNSMSEMPNTRTRCPQPDADTISKDLAEELKQKLKRRQVTVD</sequence>
<dbReference type="InterPro" id="IPR001849">
    <property type="entry name" value="PH_domain"/>
</dbReference>
<name>A0A3B4BYB4_PYGNA</name>
<evidence type="ECO:0000313" key="7">
    <source>
        <dbReference type="Ensembl" id="ENSPNAP00000004687.2"/>
    </source>
</evidence>
<evidence type="ECO:0000256" key="4">
    <source>
        <dbReference type="SAM" id="MobiDB-lite"/>
    </source>
</evidence>
<dbReference type="Ensembl" id="ENSPNAT00000006591.2">
    <property type="protein sequence ID" value="ENSPNAP00000004687.2"/>
    <property type="gene ID" value="ENSPNAG00000011103.2"/>
</dbReference>
<dbReference type="GeneID" id="108444317"/>
<dbReference type="InterPro" id="IPR000980">
    <property type="entry name" value="SH2"/>
</dbReference>
<keyword evidence="8" id="KW-1185">Reference proteome</keyword>
<evidence type="ECO:0000259" key="6">
    <source>
        <dbReference type="PROSITE" id="PS50003"/>
    </source>
</evidence>
<feature type="compositionally biased region" description="Low complexity" evidence="4">
    <location>
        <begin position="300"/>
        <end position="309"/>
    </location>
</feature>
<dbReference type="Gene3D" id="2.30.29.30">
    <property type="entry name" value="Pleckstrin-homology domain (PH domain)/Phosphotyrosine-binding domain (PTB)"/>
    <property type="match status" value="1"/>
</dbReference>
<protein>
    <recommendedName>
        <fullName evidence="9">SH2 domain-containing protein</fullName>
    </recommendedName>
</protein>
<dbReference type="Pfam" id="PF00169">
    <property type="entry name" value="PH"/>
    <property type="match status" value="1"/>
</dbReference>
<dbReference type="STRING" id="42514.ENSPNAP00000004687"/>
<reference evidence="7" key="3">
    <citation type="submission" date="2025-09" db="UniProtKB">
        <authorList>
            <consortium name="Ensembl"/>
        </authorList>
    </citation>
    <scope>IDENTIFICATION</scope>
</reference>
<keyword evidence="2 3" id="KW-0727">SH2 domain</keyword>
<evidence type="ECO:0008006" key="9">
    <source>
        <dbReference type="Google" id="ProtNLM"/>
    </source>
</evidence>
<feature type="domain" description="SH2" evidence="5">
    <location>
        <begin position="170"/>
        <end position="257"/>
    </location>
</feature>
<dbReference type="AlphaFoldDB" id="A0A3B4BYB4"/>
<proteinExistence type="predicted"/>
<dbReference type="CTD" id="406601"/>
<dbReference type="CDD" id="cd13268">
    <property type="entry name" value="PH_Brdg1"/>
    <property type="match status" value="1"/>
</dbReference>
<evidence type="ECO:0000259" key="5">
    <source>
        <dbReference type="PROSITE" id="PS50001"/>
    </source>
</evidence>
<dbReference type="InterPro" id="IPR036860">
    <property type="entry name" value="SH2_dom_sf"/>
</dbReference>
<reference evidence="7" key="2">
    <citation type="submission" date="2025-08" db="UniProtKB">
        <authorList>
            <consortium name="Ensembl"/>
        </authorList>
    </citation>
    <scope>IDENTIFICATION</scope>
</reference>
<dbReference type="OrthoDB" id="6086001at2759"/>
<dbReference type="InterPro" id="IPR011993">
    <property type="entry name" value="PH-like_dom_sf"/>
</dbReference>
<evidence type="ECO:0000256" key="2">
    <source>
        <dbReference type="ARBA" id="ARBA00022999"/>
    </source>
</evidence>
<dbReference type="Proteomes" id="UP001501920">
    <property type="component" value="Chromosome 28"/>
</dbReference>
<dbReference type="SUPFAM" id="SSF50729">
    <property type="entry name" value="PH domain-like"/>
    <property type="match status" value="1"/>
</dbReference>
<dbReference type="GO" id="GO:0035591">
    <property type="term" value="F:signaling adaptor activity"/>
    <property type="evidence" value="ECO:0007669"/>
    <property type="project" value="InterPro"/>
</dbReference>
<dbReference type="Gene3D" id="3.30.505.10">
    <property type="entry name" value="SH2 domain"/>
    <property type="match status" value="1"/>
</dbReference>